<reference evidence="2" key="1">
    <citation type="submission" date="2018-02" db="EMBL/GenBank/DDBJ databases">
        <authorList>
            <person name="Hausmann B."/>
        </authorList>
    </citation>
    <scope>NUCLEOTIDE SEQUENCE [LARGE SCALE GENOMIC DNA]</scope>
    <source>
        <strain evidence="2">Peat soil MAG SbF1</strain>
    </source>
</reference>
<dbReference type="EMBL" id="OMOF01000779">
    <property type="protein sequence ID" value="SPF54980.1"/>
    <property type="molecule type" value="Genomic_DNA"/>
</dbReference>
<dbReference type="AlphaFoldDB" id="A0A2U3LST4"/>
<sequence>MMNHRMLNLVCAKIKMIYVEFRERSSEKFREKYIGCGILISKRCSIKPIIMDVKLNK</sequence>
<gene>
    <name evidence="1" type="ORF">SBF1_800078</name>
</gene>
<proteinExistence type="predicted"/>
<accession>A0A2U3LST4</accession>
<protein>
    <submittedName>
        <fullName evidence="1">Uncharacterized protein</fullName>
    </submittedName>
</protein>
<evidence type="ECO:0000313" key="2">
    <source>
        <dbReference type="Proteomes" id="UP000238916"/>
    </source>
</evidence>
<evidence type="ECO:0000313" key="1">
    <source>
        <dbReference type="EMBL" id="SPF54980.1"/>
    </source>
</evidence>
<dbReference type="Proteomes" id="UP000238916">
    <property type="component" value="Unassembled WGS sequence"/>
</dbReference>
<name>A0A2U3LST4_9FIRM</name>
<organism evidence="1 2">
    <name type="scientific">Candidatus Desulfosporosinus infrequens</name>
    <dbReference type="NCBI Taxonomy" id="2043169"/>
    <lineage>
        <taxon>Bacteria</taxon>
        <taxon>Bacillati</taxon>
        <taxon>Bacillota</taxon>
        <taxon>Clostridia</taxon>
        <taxon>Eubacteriales</taxon>
        <taxon>Desulfitobacteriaceae</taxon>
        <taxon>Desulfosporosinus</taxon>
    </lineage>
</organism>